<reference evidence="1" key="1">
    <citation type="submission" date="2022-07" db="EMBL/GenBank/DDBJ databases">
        <authorList>
            <person name="Macas J."/>
            <person name="Novak P."/>
            <person name="Neumann P."/>
        </authorList>
    </citation>
    <scope>NUCLEOTIDE SEQUENCE</scope>
</reference>
<comment type="caution">
    <text evidence="1">The sequence shown here is derived from an EMBL/GenBank/DDBJ whole genome shotgun (WGS) entry which is preliminary data.</text>
</comment>
<dbReference type="PANTHER" id="PTHR46213:SF13">
    <property type="entry name" value="DEMETER-LIKE PROTEIN 2-RELATED"/>
    <property type="match status" value="1"/>
</dbReference>
<proteinExistence type="predicted"/>
<accession>A0AAV0G4Z0</accession>
<dbReference type="AlphaFoldDB" id="A0AAV0G4Z0"/>
<protein>
    <submittedName>
        <fullName evidence="1">Uncharacterized protein</fullName>
    </submittedName>
</protein>
<dbReference type="InterPro" id="IPR044811">
    <property type="entry name" value="DME/ROS1"/>
</dbReference>
<dbReference type="EMBL" id="CAMAPF010001044">
    <property type="protein sequence ID" value="CAH9142640.1"/>
    <property type="molecule type" value="Genomic_DNA"/>
</dbReference>
<dbReference type="PANTHER" id="PTHR46213">
    <property type="entry name" value="TRANSCRIPTIONAL ACTIVATOR DEMETER"/>
    <property type="match status" value="1"/>
</dbReference>
<organism evidence="1 2">
    <name type="scientific">Cuscuta epithymum</name>
    <dbReference type="NCBI Taxonomy" id="186058"/>
    <lineage>
        <taxon>Eukaryota</taxon>
        <taxon>Viridiplantae</taxon>
        <taxon>Streptophyta</taxon>
        <taxon>Embryophyta</taxon>
        <taxon>Tracheophyta</taxon>
        <taxon>Spermatophyta</taxon>
        <taxon>Magnoliopsida</taxon>
        <taxon>eudicotyledons</taxon>
        <taxon>Gunneridae</taxon>
        <taxon>Pentapetalae</taxon>
        <taxon>asterids</taxon>
        <taxon>lamiids</taxon>
        <taxon>Solanales</taxon>
        <taxon>Convolvulaceae</taxon>
        <taxon>Cuscuteae</taxon>
        <taxon>Cuscuta</taxon>
        <taxon>Cuscuta subgen. Cuscuta</taxon>
    </lineage>
</organism>
<keyword evidence="2" id="KW-1185">Reference proteome</keyword>
<name>A0AAV0G4Z0_9ASTE</name>
<evidence type="ECO:0000313" key="2">
    <source>
        <dbReference type="Proteomes" id="UP001152523"/>
    </source>
</evidence>
<dbReference type="Proteomes" id="UP001152523">
    <property type="component" value="Unassembled WGS sequence"/>
</dbReference>
<dbReference type="GO" id="GO:0019104">
    <property type="term" value="F:DNA N-glycosylase activity"/>
    <property type="evidence" value="ECO:0007669"/>
    <property type="project" value="InterPro"/>
</dbReference>
<evidence type="ECO:0000313" key="1">
    <source>
        <dbReference type="EMBL" id="CAH9142640.1"/>
    </source>
</evidence>
<dbReference type="GO" id="GO:0141166">
    <property type="term" value="P:chromosomal 5-methylcytosine DNA demethylation pathway"/>
    <property type="evidence" value="ECO:0007669"/>
    <property type="project" value="InterPro"/>
</dbReference>
<sequence>MSNALVALTPEGASIPMPKLKNISRLRTEHHVYELPDHHPLLDGLEKKRSNRSPALTFWPCGHPVKLQALFTPQKGYVIPNNLASYVMRKLALHAIASEKQNLKLCVGQF</sequence>
<gene>
    <name evidence="1" type="ORF">CEPIT_LOCUS40055</name>
</gene>
<dbReference type="GO" id="GO:0035514">
    <property type="term" value="F:DNA demethylase activity"/>
    <property type="evidence" value="ECO:0007669"/>
    <property type="project" value="InterPro"/>
</dbReference>